<accession>D7MHW7</accession>
<sequence>MVKVDRNITVNLGTIKADKQFFLELIDPQTWLSEELSKFIISISSGEEIEEFVKPYALMVPYLIKAFASPAEQDELNDAGYKIRRCGEIPQNKKSGDCGVYALTYIECLALDVDMKIGPCDANIKDIQQKLATGMFMEANHWEDL</sequence>
<dbReference type="SUPFAM" id="SSF54001">
    <property type="entry name" value="Cysteine proteinases"/>
    <property type="match status" value="1"/>
</dbReference>
<dbReference type="HOGENOM" id="CLU_1789488_0_0_1"/>
<name>D7MHW7_ARALL</name>
<evidence type="ECO:0000256" key="1">
    <source>
        <dbReference type="ARBA" id="ARBA00005234"/>
    </source>
</evidence>
<evidence type="ECO:0000313" key="5">
    <source>
        <dbReference type="EMBL" id="EFH44702.1"/>
    </source>
</evidence>
<dbReference type="Proteomes" id="UP000008694">
    <property type="component" value="Unassembled WGS sequence"/>
</dbReference>
<dbReference type="GO" id="GO:0006508">
    <property type="term" value="P:proteolysis"/>
    <property type="evidence" value="ECO:0007669"/>
    <property type="project" value="UniProtKB-KW"/>
</dbReference>
<protein>
    <submittedName>
        <fullName evidence="5">Predicted protein</fullName>
    </submittedName>
</protein>
<dbReference type="InterPro" id="IPR003653">
    <property type="entry name" value="Peptidase_C48_C"/>
</dbReference>
<dbReference type="GO" id="GO:0008234">
    <property type="term" value="F:cysteine-type peptidase activity"/>
    <property type="evidence" value="ECO:0007669"/>
    <property type="project" value="InterPro"/>
</dbReference>
<evidence type="ECO:0000256" key="2">
    <source>
        <dbReference type="ARBA" id="ARBA00022670"/>
    </source>
</evidence>
<keyword evidence="3" id="KW-0378">Hydrolase</keyword>
<reference evidence="6" key="1">
    <citation type="journal article" date="2011" name="Nat. Genet.">
        <title>The Arabidopsis lyrata genome sequence and the basis of rapid genome size change.</title>
        <authorList>
            <person name="Hu T.T."/>
            <person name="Pattyn P."/>
            <person name="Bakker E.G."/>
            <person name="Cao J."/>
            <person name="Cheng J.-F."/>
            <person name="Clark R.M."/>
            <person name="Fahlgren N."/>
            <person name="Fawcett J.A."/>
            <person name="Grimwood J."/>
            <person name="Gundlach H."/>
            <person name="Haberer G."/>
            <person name="Hollister J.D."/>
            <person name="Ossowski S."/>
            <person name="Ottilar R.P."/>
            <person name="Salamov A.A."/>
            <person name="Schneeberger K."/>
            <person name="Spannagl M."/>
            <person name="Wang X."/>
            <person name="Yang L."/>
            <person name="Nasrallah M.E."/>
            <person name="Bergelson J."/>
            <person name="Carrington J.C."/>
            <person name="Gaut B.S."/>
            <person name="Schmutz J."/>
            <person name="Mayer K.F.X."/>
            <person name="Van de Peer Y."/>
            <person name="Grigoriev I.V."/>
            <person name="Nordborg M."/>
            <person name="Weigel D."/>
            <person name="Guo Y.-L."/>
        </authorList>
    </citation>
    <scope>NUCLEOTIDE SEQUENCE [LARGE SCALE GENOMIC DNA]</scope>
    <source>
        <strain evidence="6">cv. MN47</strain>
    </source>
</reference>
<dbReference type="Gene3D" id="3.40.395.10">
    <property type="entry name" value="Adenoviral Proteinase, Chain A"/>
    <property type="match status" value="1"/>
</dbReference>
<evidence type="ECO:0000313" key="6">
    <source>
        <dbReference type="Proteomes" id="UP000008694"/>
    </source>
</evidence>
<feature type="domain" description="Ubiquitin-like protease family profile" evidence="4">
    <location>
        <begin position="45"/>
        <end position="134"/>
    </location>
</feature>
<dbReference type="AlphaFoldDB" id="D7MHW7"/>
<proteinExistence type="inferred from homology"/>
<evidence type="ECO:0000256" key="3">
    <source>
        <dbReference type="ARBA" id="ARBA00022801"/>
    </source>
</evidence>
<dbReference type="Pfam" id="PF02902">
    <property type="entry name" value="Peptidase_C48"/>
    <property type="match status" value="1"/>
</dbReference>
<comment type="similarity">
    <text evidence="1">Belongs to the peptidase C48 family.</text>
</comment>
<organism evidence="6">
    <name type="scientific">Arabidopsis lyrata subsp. lyrata</name>
    <name type="common">Lyre-leaved rock-cress</name>
    <dbReference type="NCBI Taxonomy" id="81972"/>
    <lineage>
        <taxon>Eukaryota</taxon>
        <taxon>Viridiplantae</taxon>
        <taxon>Streptophyta</taxon>
        <taxon>Embryophyta</taxon>
        <taxon>Tracheophyta</taxon>
        <taxon>Spermatophyta</taxon>
        <taxon>Magnoliopsida</taxon>
        <taxon>eudicotyledons</taxon>
        <taxon>Gunneridae</taxon>
        <taxon>Pentapetalae</taxon>
        <taxon>rosids</taxon>
        <taxon>malvids</taxon>
        <taxon>Brassicales</taxon>
        <taxon>Brassicaceae</taxon>
        <taxon>Camelineae</taxon>
        <taxon>Arabidopsis</taxon>
    </lineage>
</organism>
<dbReference type="EMBL" id="GL348719">
    <property type="protein sequence ID" value="EFH44702.1"/>
    <property type="molecule type" value="Genomic_DNA"/>
</dbReference>
<dbReference type="InterPro" id="IPR038765">
    <property type="entry name" value="Papain-like_cys_pep_sf"/>
</dbReference>
<evidence type="ECO:0000259" key="4">
    <source>
        <dbReference type="Pfam" id="PF02902"/>
    </source>
</evidence>
<keyword evidence="6" id="KW-1185">Reference proteome</keyword>
<gene>
    <name evidence="5" type="ORF">ARALYDRAFT_659126</name>
</gene>
<dbReference type="Gramene" id="Al_scaffold_0007_3181">
    <property type="protein sequence ID" value="Al_scaffold_0007_3181"/>
    <property type="gene ID" value="Al_scaffold_0007_3181"/>
</dbReference>
<keyword evidence="2" id="KW-0645">Protease</keyword>